<evidence type="ECO:0000313" key="2">
    <source>
        <dbReference type="Proteomes" id="UP001148629"/>
    </source>
</evidence>
<keyword evidence="2" id="KW-1185">Reference proteome</keyword>
<comment type="caution">
    <text evidence="1">The sequence shown here is derived from an EMBL/GenBank/DDBJ whole genome shotgun (WGS) entry which is preliminary data.</text>
</comment>
<gene>
    <name evidence="1" type="ORF">NM208_g13827</name>
</gene>
<protein>
    <submittedName>
        <fullName evidence="1">Uncharacterized protein</fullName>
    </submittedName>
</protein>
<evidence type="ECO:0000313" key="1">
    <source>
        <dbReference type="EMBL" id="KAJ3520160.1"/>
    </source>
</evidence>
<sequence>MKSSYAFSVLSLFASQCLSASVDMWSSPLSARSAAKYEPIDPKVIKSRLGTTPQEYDPQHRHSGMVYFCHGENWAPPCFVYYPELEYTCSELGPELKGHVGSVFLEPGIICRMATLSAQDRCSPIEFFAWPETQKGWPDLFHREAPDREGKLGREWGVPKQDIFLHNGTLMPLHPREHIREDAKIQEAPDARSFRKVSPLPTADFLADQISLLRLVNENLKLARSSSSSTDPQTERVRSASSSYPNEEQELDRIQSPVSEAGASKLNLGDLTQYSRTNDRLSNLRSSSSTGGARAVSARSIKRSITDTVATITEWQRQPITSYHRFELSLSSEELPTSGTTLRNSNNSEGSQPSSDRTVITHESSRVHLINVKNQLDGVGETLHSGSPNPSVQLPRRAAKVIKRRASGVSLRSLTNGVKRTRLEVKRLASTAYYSSSRKLGRARDNIKRRHDKDKKQYSAWKAMRRRLRPGDAIKGKPEKGFATFSFERNRYGHETWWKRGVKKYQAASWMRFGN</sequence>
<accession>A0ACC1RKB6</accession>
<dbReference type="EMBL" id="JANRMS010002968">
    <property type="protein sequence ID" value="KAJ3520160.1"/>
    <property type="molecule type" value="Genomic_DNA"/>
</dbReference>
<organism evidence="1 2">
    <name type="scientific">Fusarium decemcellulare</name>
    <dbReference type="NCBI Taxonomy" id="57161"/>
    <lineage>
        <taxon>Eukaryota</taxon>
        <taxon>Fungi</taxon>
        <taxon>Dikarya</taxon>
        <taxon>Ascomycota</taxon>
        <taxon>Pezizomycotina</taxon>
        <taxon>Sordariomycetes</taxon>
        <taxon>Hypocreomycetidae</taxon>
        <taxon>Hypocreales</taxon>
        <taxon>Nectriaceae</taxon>
        <taxon>Fusarium</taxon>
        <taxon>Fusarium decemcellulare species complex</taxon>
    </lineage>
</organism>
<proteinExistence type="predicted"/>
<dbReference type="Proteomes" id="UP001148629">
    <property type="component" value="Unassembled WGS sequence"/>
</dbReference>
<name>A0ACC1RKB6_9HYPO</name>
<reference evidence="1" key="1">
    <citation type="submission" date="2022-08" db="EMBL/GenBank/DDBJ databases">
        <title>Genome Sequence of Fusarium decemcellulare.</title>
        <authorList>
            <person name="Buettner E."/>
        </authorList>
    </citation>
    <scope>NUCLEOTIDE SEQUENCE</scope>
    <source>
        <strain evidence="1">Babe19</strain>
    </source>
</reference>